<evidence type="ECO:0000313" key="2">
    <source>
        <dbReference type="Proteomes" id="UP000595814"/>
    </source>
</evidence>
<dbReference type="Proteomes" id="UP000595814">
    <property type="component" value="Chromosome"/>
</dbReference>
<gene>
    <name evidence="1" type="primary">rnmV</name>
    <name evidence="1" type="ORF">JFY71_00155</name>
</gene>
<dbReference type="EMBL" id="CP066744">
    <property type="protein sequence ID" value="QQK07985.1"/>
    <property type="molecule type" value="Genomic_DNA"/>
</dbReference>
<name>A0AC61MQM0_9FIRM</name>
<keyword evidence="2" id="KW-1185">Reference proteome</keyword>
<protein>
    <submittedName>
        <fullName evidence="1">Ribonuclease M5</fullName>
        <ecNumber evidence="1">3.1.26.8</ecNumber>
    </submittedName>
</protein>
<reference evidence="1 2" key="1">
    <citation type="journal article" date="2022" name="Int. J. Syst. Evol. Microbiol.">
        <title>Miniphocaeibacter halophilus sp. nov., an ammonium-tolerant acetate-producing bacterium isolated from a biogas system.</title>
        <authorList>
            <person name="Schnurer A."/>
            <person name="Singh A."/>
            <person name="Bi S."/>
            <person name="Qiao W."/>
            <person name="Westerholm M."/>
        </authorList>
    </citation>
    <scope>NUCLEOTIDE SEQUENCE [LARGE SCALE GENOMIC DNA]</scope>
    <source>
        <strain evidence="1 2">AMB_01</strain>
    </source>
</reference>
<accession>A0AC61MQM0</accession>
<proteinExistence type="predicted"/>
<keyword evidence="1" id="KW-0378">Hydrolase</keyword>
<dbReference type="EC" id="3.1.26.8" evidence="1"/>
<organism evidence="1 2">
    <name type="scientific">Miniphocaeibacter halophilus</name>
    <dbReference type="NCBI Taxonomy" id="2931922"/>
    <lineage>
        <taxon>Bacteria</taxon>
        <taxon>Bacillati</taxon>
        <taxon>Bacillota</taxon>
        <taxon>Tissierellia</taxon>
        <taxon>Tissierellales</taxon>
        <taxon>Peptoniphilaceae</taxon>
        <taxon>Miniphocaeibacter</taxon>
    </lineage>
</organism>
<sequence>MIKEIIVVEGRDDVTAVKKACDCEIIITGGYHFPKDLFKRLKKAQKEKGLIVLTDPDYAGERIRKIINKNIKGVKNAYIEQDKTIKNGDIGIENAKPEDILNALKNAKANFEDTRDEFSFDDMVYYELTGPGSKNRREIVGNLLSIGYGNSKQFLKRLNKYNISRKELEEALLKFER</sequence>
<evidence type="ECO:0000313" key="1">
    <source>
        <dbReference type="EMBL" id="QQK07985.1"/>
    </source>
</evidence>